<comment type="caution">
    <text evidence="2">The sequence shown here is derived from an EMBL/GenBank/DDBJ whole genome shotgun (WGS) entry which is preliminary data.</text>
</comment>
<dbReference type="Proteomes" id="UP001243989">
    <property type="component" value="Unassembled WGS sequence"/>
</dbReference>
<dbReference type="RefSeq" id="XP_060445149.1">
    <property type="nucleotide sequence ID" value="XM_060590379.1"/>
</dbReference>
<dbReference type="GeneID" id="85475241"/>
<protein>
    <submittedName>
        <fullName evidence="2">Uncharacterized protein</fullName>
    </submittedName>
</protein>
<name>A0AAI9ZTU2_9PEZI</name>
<accession>A0AAI9ZTU2</accession>
<evidence type="ECO:0000313" key="3">
    <source>
        <dbReference type="Proteomes" id="UP001243989"/>
    </source>
</evidence>
<proteinExistence type="predicted"/>
<feature type="region of interest" description="Disordered" evidence="1">
    <location>
        <begin position="1"/>
        <end position="22"/>
    </location>
</feature>
<evidence type="ECO:0000313" key="2">
    <source>
        <dbReference type="EMBL" id="KAK1636542.1"/>
    </source>
</evidence>
<gene>
    <name evidence="2" type="ORF">BDP81DRAFT_427797</name>
</gene>
<sequence length="161" mass="17923">MAPSRHRHVDVSASHRQLPAPLSETPIRQTYGSAIVTNPDVRAGARGHRSPKKPPLPIQIYPQCSYHDSHQSLGVAAEEGLTRFWHRVDGSRVLTPRVWRSPSHPSSFTSHAIFNATCPPIRTRKFIPTSPSSTFFPGQPIRVGRTTNREHHVAAPRNNGH</sequence>
<reference evidence="2" key="1">
    <citation type="submission" date="2021-06" db="EMBL/GenBank/DDBJ databases">
        <title>Comparative genomics, transcriptomics and evolutionary studies reveal genomic signatures of adaptation to plant cell wall in hemibiotrophic fungi.</title>
        <authorList>
            <consortium name="DOE Joint Genome Institute"/>
            <person name="Baroncelli R."/>
            <person name="Diaz J.F."/>
            <person name="Benocci T."/>
            <person name="Peng M."/>
            <person name="Battaglia E."/>
            <person name="Haridas S."/>
            <person name="Andreopoulos W."/>
            <person name="Labutti K."/>
            <person name="Pangilinan J."/>
            <person name="Floch G.L."/>
            <person name="Makela M.R."/>
            <person name="Henrissat B."/>
            <person name="Grigoriev I.V."/>
            <person name="Crouch J.A."/>
            <person name="De Vries R.P."/>
            <person name="Sukno S.A."/>
            <person name="Thon M.R."/>
        </authorList>
    </citation>
    <scope>NUCLEOTIDE SEQUENCE</scope>
    <source>
        <strain evidence="2">CBS 102054</strain>
    </source>
</reference>
<dbReference type="EMBL" id="JAHMHQ010000010">
    <property type="protein sequence ID" value="KAK1636542.1"/>
    <property type="molecule type" value="Genomic_DNA"/>
</dbReference>
<evidence type="ECO:0000256" key="1">
    <source>
        <dbReference type="SAM" id="MobiDB-lite"/>
    </source>
</evidence>
<keyword evidence="3" id="KW-1185">Reference proteome</keyword>
<feature type="region of interest" description="Disordered" evidence="1">
    <location>
        <begin position="129"/>
        <end position="161"/>
    </location>
</feature>
<dbReference type="AlphaFoldDB" id="A0AAI9ZTU2"/>
<organism evidence="2 3">
    <name type="scientific">Colletotrichum phormii</name>
    <dbReference type="NCBI Taxonomy" id="359342"/>
    <lineage>
        <taxon>Eukaryota</taxon>
        <taxon>Fungi</taxon>
        <taxon>Dikarya</taxon>
        <taxon>Ascomycota</taxon>
        <taxon>Pezizomycotina</taxon>
        <taxon>Sordariomycetes</taxon>
        <taxon>Hypocreomycetidae</taxon>
        <taxon>Glomerellales</taxon>
        <taxon>Glomerellaceae</taxon>
        <taxon>Colletotrichum</taxon>
        <taxon>Colletotrichum acutatum species complex</taxon>
    </lineage>
</organism>